<organism evidence="3 4">
    <name type="scientific">Reichenbachiella faecimaris</name>
    <dbReference type="NCBI Taxonomy" id="692418"/>
    <lineage>
        <taxon>Bacteria</taxon>
        <taxon>Pseudomonadati</taxon>
        <taxon>Bacteroidota</taxon>
        <taxon>Cytophagia</taxon>
        <taxon>Cytophagales</taxon>
        <taxon>Reichenbachiellaceae</taxon>
        <taxon>Reichenbachiella</taxon>
    </lineage>
</organism>
<evidence type="ECO:0000259" key="2">
    <source>
        <dbReference type="Pfam" id="PF22497"/>
    </source>
</evidence>
<accession>A0A1W2G758</accession>
<feature type="transmembrane region" description="Helical" evidence="1">
    <location>
        <begin position="132"/>
        <end position="150"/>
    </location>
</feature>
<protein>
    <recommendedName>
        <fullName evidence="2">DUF6989 domain-containing protein</fullName>
    </recommendedName>
</protein>
<dbReference type="Proteomes" id="UP000192472">
    <property type="component" value="Unassembled WGS sequence"/>
</dbReference>
<keyword evidence="1" id="KW-1133">Transmembrane helix</keyword>
<sequence length="225" mass="25123">MERDLIAGLDKQTTRVILASSGVLLGWSFVSSVWSLGPITASIITYALYGFYWFYAIRHKNPLVMRLVIFGTVAGLLELVTDHYLVDTINSLVYPNKELMIWSSPAYMPFAWSNVILQLGFIGVLLTRKFGILKASIMLGIAGGMYIPLYEHLANNAGWWWYKKNTLMVFNAPVYVIVCEALISLSLPWLIQHAENHSVKKTLALGGIVGIWILMSAYIAFSIAG</sequence>
<feature type="transmembrane region" description="Helical" evidence="1">
    <location>
        <begin position="36"/>
        <end position="55"/>
    </location>
</feature>
<keyword evidence="1" id="KW-0472">Membrane</keyword>
<feature type="transmembrane region" description="Helical" evidence="1">
    <location>
        <begin position="203"/>
        <end position="224"/>
    </location>
</feature>
<feature type="transmembrane region" description="Helical" evidence="1">
    <location>
        <begin position="106"/>
        <end position="125"/>
    </location>
</feature>
<dbReference type="InterPro" id="IPR054258">
    <property type="entry name" value="DUF6989"/>
</dbReference>
<dbReference type="EMBL" id="FWYF01000001">
    <property type="protein sequence ID" value="SMD32136.1"/>
    <property type="molecule type" value="Genomic_DNA"/>
</dbReference>
<dbReference type="Pfam" id="PF22497">
    <property type="entry name" value="DUF6989"/>
    <property type="match status" value="1"/>
</dbReference>
<name>A0A1W2G758_REIFA</name>
<evidence type="ECO:0000256" key="1">
    <source>
        <dbReference type="SAM" id="Phobius"/>
    </source>
</evidence>
<feature type="transmembrane region" description="Helical" evidence="1">
    <location>
        <begin position="170"/>
        <end position="191"/>
    </location>
</feature>
<dbReference type="STRING" id="692418.SAMN04488029_0476"/>
<evidence type="ECO:0000313" key="3">
    <source>
        <dbReference type="EMBL" id="SMD32136.1"/>
    </source>
</evidence>
<evidence type="ECO:0000313" key="4">
    <source>
        <dbReference type="Proteomes" id="UP000192472"/>
    </source>
</evidence>
<reference evidence="3 4" key="1">
    <citation type="submission" date="2017-04" db="EMBL/GenBank/DDBJ databases">
        <authorList>
            <person name="Afonso C.L."/>
            <person name="Miller P.J."/>
            <person name="Scott M.A."/>
            <person name="Spackman E."/>
            <person name="Goraichik I."/>
            <person name="Dimitrov K.M."/>
            <person name="Suarez D.L."/>
            <person name="Swayne D.E."/>
        </authorList>
    </citation>
    <scope>NUCLEOTIDE SEQUENCE [LARGE SCALE GENOMIC DNA]</scope>
    <source>
        <strain evidence="3 4">DSM 26133</strain>
    </source>
</reference>
<proteinExistence type="predicted"/>
<gene>
    <name evidence="3" type="ORF">SAMN04488029_0476</name>
</gene>
<dbReference type="OrthoDB" id="945327at2"/>
<dbReference type="RefSeq" id="WP_084370816.1">
    <property type="nucleotide sequence ID" value="NZ_FWYF01000001.1"/>
</dbReference>
<feature type="transmembrane region" description="Helical" evidence="1">
    <location>
        <begin position="67"/>
        <end position="86"/>
    </location>
</feature>
<keyword evidence="1" id="KW-0812">Transmembrane</keyword>
<feature type="transmembrane region" description="Helical" evidence="1">
    <location>
        <begin position="12"/>
        <end position="30"/>
    </location>
</feature>
<dbReference type="AlphaFoldDB" id="A0A1W2G758"/>
<keyword evidence="4" id="KW-1185">Reference proteome</keyword>
<feature type="domain" description="DUF6989" evidence="2">
    <location>
        <begin position="79"/>
        <end position="223"/>
    </location>
</feature>